<reference evidence="2" key="1">
    <citation type="submission" date="2018-05" db="EMBL/GenBank/DDBJ databases">
        <authorList>
            <person name="Lanie J.A."/>
            <person name="Ng W.-L."/>
            <person name="Kazmierczak K.M."/>
            <person name="Andrzejewski T.M."/>
            <person name="Davidsen T.M."/>
            <person name="Wayne K.J."/>
            <person name="Tettelin H."/>
            <person name="Glass J.I."/>
            <person name="Rusch D."/>
            <person name="Podicherti R."/>
            <person name="Tsui H.-C.T."/>
            <person name="Winkler M.E."/>
        </authorList>
    </citation>
    <scope>NUCLEOTIDE SEQUENCE</scope>
</reference>
<evidence type="ECO:0008006" key="3">
    <source>
        <dbReference type="Google" id="ProtNLM"/>
    </source>
</evidence>
<proteinExistence type="predicted"/>
<feature type="transmembrane region" description="Helical" evidence="1">
    <location>
        <begin position="253"/>
        <end position="272"/>
    </location>
</feature>
<protein>
    <recommendedName>
        <fullName evidence="3">Glycosyltransferase RgtA/B/C/D-like domain-containing protein</fullName>
    </recommendedName>
</protein>
<name>A0A382CXB9_9ZZZZ</name>
<feature type="transmembrane region" description="Helical" evidence="1">
    <location>
        <begin position="192"/>
        <end position="214"/>
    </location>
</feature>
<feature type="transmembrane region" description="Helical" evidence="1">
    <location>
        <begin position="53"/>
        <end position="70"/>
    </location>
</feature>
<feature type="transmembrane region" description="Helical" evidence="1">
    <location>
        <begin position="29"/>
        <end position="46"/>
    </location>
</feature>
<feature type="transmembrane region" description="Helical" evidence="1">
    <location>
        <begin position="226"/>
        <end position="247"/>
    </location>
</feature>
<sequence>MTGLLVLFVVAWANMTIYLASSRTLTDRWSRALLALSVTLLPIVGFESISNSANLHFILVCASMVVLMGAQQTPWRMINDSALVIVTGLSTPLVLALLPVAGYRWWRDRRGEVSQTIPPVVVGWAIGTAGQFGSLAILGGGGTSRWGGDPGVARSAGKTLFLLLERVLGYNFLPFWPRISAEDYSHGVTSDLVVRALILVVFGGLLVVFFLRSVRVGLRCKETDQVLSVVVSLSVGIGYWLFLATVFSAEPRYAVFPAFCVLYCLLTSVGIYREPGRKERGKWPKVLFVPLMVIVGFASHWTPSEIRSDGPTWSAGLYVAAEGCRVPGAMTATVPIIPIYANWTVEL</sequence>
<feature type="transmembrane region" description="Helical" evidence="1">
    <location>
        <begin position="117"/>
        <end position="138"/>
    </location>
</feature>
<accession>A0A382CXB9</accession>
<evidence type="ECO:0000256" key="1">
    <source>
        <dbReference type="SAM" id="Phobius"/>
    </source>
</evidence>
<keyword evidence="1" id="KW-1133">Transmembrane helix</keyword>
<keyword evidence="1" id="KW-0812">Transmembrane</keyword>
<organism evidence="2">
    <name type="scientific">marine metagenome</name>
    <dbReference type="NCBI Taxonomy" id="408172"/>
    <lineage>
        <taxon>unclassified sequences</taxon>
        <taxon>metagenomes</taxon>
        <taxon>ecological metagenomes</taxon>
    </lineage>
</organism>
<feature type="non-terminal residue" evidence="2">
    <location>
        <position position="347"/>
    </location>
</feature>
<feature type="transmembrane region" description="Helical" evidence="1">
    <location>
        <begin position="82"/>
        <end position="105"/>
    </location>
</feature>
<dbReference type="EMBL" id="UINC01036269">
    <property type="protein sequence ID" value="SVB29973.1"/>
    <property type="molecule type" value="Genomic_DNA"/>
</dbReference>
<gene>
    <name evidence="2" type="ORF">METZ01_LOCUS182827</name>
</gene>
<keyword evidence="1" id="KW-0472">Membrane</keyword>
<dbReference type="AlphaFoldDB" id="A0A382CXB9"/>
<evidence type="ECO:0000313" key="2">
    <source>
        <dbReference type="EMBL" id="SVB29973.1"/>
    </source>
</evidence>